<evidence type="ECO:0000259" key="4">
    <source>
        <dbReference type="Pfam" id="PF05118"/>
    </source>
</evidence>
<evidence type="ECO:0000256" key="1">
    <source>
        <dbReference type="ARBA" id="ARBA00007730"/>
    </source>
</evidence>
<sequence>MRASVSEQEELFLNMDLGEASPIWDRARLSTDIREDLAELEDNYDMILDNCQKALNCAYLWKRNEELTSTWFVFPLINQGVWQEAQCRVCSDLVKLLHKLDSLLVDCVFGNVFISMLPANASISEHRGMTNVRLRCHYGVEVPKDTENCFMMVGDEKFNWEDGRCVVIDDSFKYRITSGVTTQ</sequence>
<evidence type="ECO:0000256" key="3">
    <source>
        <dbReference type="ARBA" id="ARBA00023002"/>
    </source>
</evidence>
<dbReference type="PANTHER" id="PTHR46332:SF5">
    <property type="entry name" value="ASPARTATE BETA-HYDROXYLASE DOMAIN CONTAINING 2"/>
    <property type="match status" value="1"/>
</dbReference>
<evidence type="ECO:0000313" key="6">
    <source>
        <dbReference type="WBParaSite" id="ACRNAN_Path_1179.g4563.t1"/>
    </source>
</evidence>
<keyword evidence="5" id="KW-1185">Reference proteome</keyword>
<keyword evidence="2" id="KW-0223">Dioxygenase</keyword>
<dbReference type="GO" id="GO:0016020">
    <property type="term" value="C:membrane"/>
    <property type="evidence" value="ECO:0007669"/>
    <property type="project" value="TreeGrafter"/>
</dbReference>
<dbReference type="InterPro" id="IPR027443">
    <property type="entry name" value="IPNS-like_sf"/>
</dbReference>
<evidence type="ECO:0000313" key="5">
    <source>
        <dbReference type="Proteomes" id="UP000887540"/>
    </source>
</evidence>
<dbReference type="InterPro" id="IPR007803">
    <property type="entry name" value="Asp/Arg/Pro-Hydrxlase"/>
</dbReference>
<organism evidence="5 6">
    <name type="scientific">Acrobeloides nanus</name>
    <dbReference type="NCBI Taxonomy" id="290746"/>
    <lineage>
        <taxon>Eukaryota</taxon>
        <taxon>Metazoa</taxon>
        <taxon>Ecdysozoa</taxon>
        <taxon>Nematoda</taxon>
        <taxon>Chromadorea</taxon>
        <taxon>Rhabditida</taxon>
        <taxon>Tylenchina</taxon>
        <taxon>Cephalobomorpha</taxon>
        <taxon>Cephaloboidea</taxon>
        <taxon>Cephalobidae</taxon>
        <taxon>Acrobeloides</taxon>
    </lineage>
</organism>
<comment type="similarity">
    <text evidence="1">Belongs to the aspartyl/asparaginyl beta-hydroxylase family.</text>
</comment>
<dbReference type="InterPro" id="IPR051821">
    <property type="entry name" value="Asp/Asn_beta-hydroxylase"/>
</dbReference>
<proteinExistence type="inferred from homology"/>
<accession>A0A914BWT2</accession>
<dbReference type="PANTHER" id="PTHR46332">
    <property type="entry name" value="ASPARTATE BETA-HYDROXYLASE DOMAIN-CONTAINING PROTEIN 2"/>
    <property type="match status" value="1"/>
</dbReference>
<dbReference type="Gene3D" id="2.60.120.330">
    <property type="entry name" value="B-lactam Antibiotic, Isopenicillin N Synthase, Chain"/>
    <property type="match status" value="1"/>
</dbReference>
<feature type="domain" description="Aspartyl/asparaginy/proline hydroxylase" evidence="4">
    <location>
        <begin position="41"/>
        <end position="174"/>
    </location>
</feature>
<dbReference type="SUPFAM" id="SSF51197">
    <property type="entry name" value="Clavaminate synthase-like"/>
    <property type="match status" value="1"/>
</dbReference>
<protein>
    <submittedName>
        <fullName evidence="6">Aspartyl/asparaginy/proline hydroxylase domain-containing protein</fullName>
    </submittedName>
</protein>
<dbReference type="Proteomes" id="UP000887540">
    <property type="component" value="Unplaced"/>
</dbReference>
<dbReference type="Pfam" id="PF05118">
    <property type="entry name" value="Asp_Arg_Hydrox"/>
    <property type="match status" value="1"/>
</dbReference>
<dbReference type="AlphaFoldDB" id="A0A914BWT2"/>
<name>A0A914BWT2_9BILA</name>
<evidence type="ECO:0000256" key="2">
    <source>
        <dbReference type="ARBA" id="ARBA00022964"/>
    </source>
</evidence>
<reference evidence="6" key="1">
    <citation type="submission" date="2022-11" db="UniProtKB">
        <authorList>
            <consortium name="WormBaseParasite"/>
        </authorList>
    </citation>
    <scope>IDENTIFICATION</scope>
</reference>
<dbReference type="WBParaSite" id="ACRNAN_Path_1179.g4563.t1">
    <property type="protein sequence ID" value="ACRNAN_Path_1179.g4563.t1"/>
    <property type="gene ID" value="ACRNAN_Path_1179.g4563"/>
</dbReference>
<keyword evidence="3" id="KW-0560">Oxidoreductase</keyword>
<dbReference type="GO" id="GO:0051213">
    <property type="term" value="F:dioxygenase activity"/>
    <property type="evidence" value="ECO:0007669"/>
    <property type="project" value="UniProtKB-KW"/>
</dbReference>